<dbReference type="RefSeq" id="WP_274852097.1">
    <property type="nucleotide sequence ID" value="NZ_JBHSWN010000001.1"/>
</dbReference>
<dbReference type="InterPro" id="IPR039425">
    <property type="entry name" value="RNA_pol_sigma-70-like"/>
</dbReference>
<dbReference type="SUPFAM" id="SSF88946">
    <property type="entry name" value="Sigma2 domain of RNA polymerase sigma factors"/>
    <property type="match status" value="1"/>
</dbReference>
<dbReference type="InterPro" id="IPR013325">
    <property type="entry name" value="RNA_pol_sigma_r2"/>
</dbReference>
<name>A0ABW2BHU8_9HYPH</name>
<evidence type="ECO:0000259" key="7">
    <source>
        <dbReference type="Pfam" id="PF08281"/>
    </source>
</evidence>
<organism evidence="8 9">
    <name type="scientific">Methylobacterium komagatae</name>
    <dbReference type="NCBI Taxonomy" id="374425"/>
    <lineage>
        <taxon>Bacteria</taxon>
        <taxon>Pseudomonadati</taxon>
        <taxon>Pseudomonadota</taxon>
        <taxon>Alphaproteobacteria</taxon>
        <taxon>Hyphomicrobiales</taxon>
        <taxon>Methylobacteriaceae</taxon>
        <taxon>Methylobacterium</taxon>
    </lineage>
</organism>
<sequence length="206" mass="22715">MAEHATYHRHPLSGYEPARLVPVLQTEEELRGLLIASLAGSAADYRRFLGRLGSHLRAYYKGKLTRSGRPDTEAEDLVQETLMVIHVRRHTYDVTQPVTPWIHAIARYKLIDHLRRTRAAAADVPVEDAGVLVARDDHVAAESSLDVERLLAHLPPKMRNAILSTRVEGLSAAEAAERAGMSETAIKVSVHRGLKTLANLVGGKAR</sequence>
<reference evidence="9" key="1">
    <citation type="journal article" date="2019" name="Int. J. Syst. Evol. Microbiol.">
        <title>The Global Catalogue of Microorganisms (GCM) 10K type strain sequencing project: providing services to taxonomists for standard genome sequencing and annotation.</title>
        <authorList>
            <consortium name="The Broad Institute Genomics Platform"/>
            <consortium name="The Broad Institute Genome Sequencing Center for Infectious Disease"/>
            <person name="Wu L."/>
            <person name="Ma J."/>
        </authorList>
    </citation>
    <scope>NUCLEOTIDE SEQUENCE [LARGE SCALE GENOMIC DNA]</scope>
    <source>
        <strain evidence="9">CCUG 48316</strain>
    </source>
</reference>
<comment type="similarity">
    <text evidence="1">Belongs to the sigma-70 factor family. ECF subfamily.</text>
</comment>
<dbReference type="SUPFAM" id="SSF88659">
    <property type="entry name" value="Sigma3 and sigma4 domains of RNA polymerase sigma factors"/>
    <property type="match status" value="1"/>
</dbReference>
<accession>A0ABW2BHU8</accession>
<dbReference type="Gene3D" id="1.10.1740.10">
    <property type="match status" value="1"/>
</dbReference>
<protein>
    <submittedName>
        <fullName evidence="8">Sigma-70 family RNA polymerase sigma factor</fullName>
    </submittedName>
</protein>
<keyword evidence="4" id="KW-0238">DNA-binding</keyword>
<dbReference type="InterPro" id="IPR013324">
    <property type="entry name" value="RNA_pol_sigma_r3/r4-like"/>
</dbReference>
<evidence type="ECO:0000313" key="9">
    <source>
        <dbReference type="Proteomes" id="UP001596292"/>
    </source>
</evidence>
<dbReference type="Pfam" id="PF04542">
    <property type="entry name" value="Sigma70_r2"/>
    <property type="match status" value="1"/>
</dbReference>
<gene>
    <name evidence="8" type="ORF">ACFQE0_10185</name>
</gene>
<dbReference type="NCBIfam" id="NF009191">
    <property type="entry name" value="PRK12539.1"/>
    <property type="match status" value="1"/>
</dbReference>
<dbReference type="PANTHER" id="PTHR43133:SF58">
    <property type="entry name" value="ECF RNA POLYMERASE SIGMA FACTOR SIGD"/>
    <property type="match status" value="1"/>
</dbReference>
<evidence type="ECO:0000256" key="4">
    <source>
        <dbReference type="ARBA" id="ARBA00023125"/>
    </source>
</evidence>
<dbReference type="PANTHER" id="PTHR43133">
    <property type="entry name" value="RNA POLYMERASE ECF-TYPE SIGMA FACTO"/>
    <property type="match status" value="1"/>
</dbReference>
<feature type="domain" description="RNA polymerase sigma-70 region 2" evidence="6">
    <location>
        <begin position="54"/>
        <end position="118"/>
    </location>
</feature>
<evidence type="ECO:0000256" key="3">
    <source>
        <dbReference type="ARBA" id="ARBA00023082"/>
    </source>
</evidence>
<dbReference type="InterPro" id="IPR036388">
    <property type="entry name" value="WH-like_DNA-bd_sf"/>
</dbReference>
<dbReference type="InterPro" id="IPR014284">
    <property type="entry name" value="RNA_pol_sigma-70_dom"/>
</dbReference>
<keyword evidence="9" id="KW-1185">Reference proteome</keyword>
<dbReference type="InterPro" id="IPR007627">
    <property type="entry name" value="RNA_pol_sigma70_r2"/>
</dbReference>
<evidence type="ECO:0000259" key="6">
    <source>
        <dbReference type="Pfam" id="PF04542"/>
    </source>
</evidence>
<dbReference type="Gene3D" id="1.10.10.10">
    <property type="entry name" value="Winged helix-like DNA-binding domain superfamily/Winged helix DNA-binding domain"/>
    <property type="match status" value="1"/>
</dbReference>
<evidence type="ECO:0000256" key="5">
    <source>
        <dbReference type="ARBA" id="ARBA00023163"/>
    </source>
</evidence>
<dbReference type="EMBL" id="JBHSWN010000001">
    <property type="protein sequence ID" value="MFC6789954.1"/>
    <property type="molecule type" value="Genomic_DNA"/>
</dbReference>
<dbReference type="NCBIfam" id="TIGR02937">
    <property type="entry name" value="sigma70-ECF"/>
    <property type="match status" value="1"/>
</dbReference>
<dbReference type="Proteomes" id="UP001596292">
    <property type="component" value="Unassembled WGS sequence"/>
</dbReference>
<proteinExistence type="inferred from homology"/>
<dbReference type="Pfam" id="PF08281">
    <property type="entry name" value="Sigma70_r4_2"/>
    <property type="match status" value="1"/>
</dbReference>
<comment type="caution">
    <text evidence="8">The sequence shown here is derived from an EMBL/GenBank/DDBJ whole genome shotgun (WGS) entry which is preliminary data.</text>
</comment>
<evidence type="ECO:0000256" key="1">
    <source>
        <dbReference type="ARBA" id="ARBA00010641"/>
    </source>
</evidence>
<keyword evidence="3" id="KW-0731">Sigma factor</keyword>
<evidence type="ECO:0000313" key="8">
    <source>
        <dbReference type="EMBL" id="MFC6789954.1"/>
    </source>
</evidence>
<evidence type="ECO:0000256" key="2">
    <source>
        <dbReference type="ARBA" id="ARBA00023015"/>
    </source>
</evidence>
<feature type="domain" description="RNA polymerase sigma factor 70 region 4 type 2" evidence="7">
    <location>
        <begin position="146"/>
        <end position="197"/>
    </location>
</feature>
<keyword evidence="5" id="KW-0804">Transcription</keyword>
<keyword evidence="2" id="KW-0805">Transcription regulation</keyword>
<dbReference type="InterPro" id="IPR013249">
    <property type="entry name" value="RNA_pol_sigma70_r4_t2"/>
</dbReference>